<proteinExistence type="predicted"/>
<evidence type="ECO:0000313" key="1">
    <source>
        <dbReference type="EMBL" id="ETO72756.1"/>
    </source>
</evidence>
<organism evidence="1 2">
    <name type="scientific">Phytophthora nicotianae P1976</name>
    <dbReference type="NCBI Taxonomy" id="1317066"/>
    <lineage>
        <taxon>Eukaryota</taxon>
        <taxon>Sar</taxon>
        <taxon>Stramenopiles</taxon>
        <taxon>Oomycota</taxon>
        <taxon>Peronosporomycetes</taxon>
        <taxon>Peronosporales</taxon>
        <taxon>Peronosporaceae</taxon>
        <taxon>Phytophthora</taxon>
    </lineage>
</organism>
<dbReference type="EMBL" id="ANJA01002031">
    <property type="protein sequence ID" value="ETO72756.1"/>
    <property type="molecule type" value="Genomic_DNA"/>
</dbReference>
<protein>
    <submittedName>
        <fullName evidence="1">Uncharacterized protein</fullName>
    </submittedName>
</protein>
<sequence length="80" mass="8987">MSAPQIAGDKQQFICAVGWMRQNIPHLSALTAEFNSILDVATTSVGSLKKKKLQRVALMSIGWSQKHRALWNVSKKLFFK</sequence>
<evidence type="ECO:0000313" key="2">
    <source>
        <dbReference type="Proteomes" id="UP000028582"/>
    </source>
</evidence>
<dbReference type="OrthoDB" id="117615at2759"/>
<name>A0A081A1J5_PHYNI</name>
<gene>
    <name evidence="1" type="ORF">F444_11236</name>
</gene>
<reference evidence="1 2" key="1">
    <citation type="submission" date="2013-11" db="EMBL/GenBank/DDBJ databases">
        <title>The Genome Sequence of Phytophthora parasitica P1976.</title>
        <authorList>
            <consortium name="The Broad Institute Genomics Platform"/>
            <person name="Russ C."/>
            <person name="Tyler B."/>
            <person name="Panabieres F."/>
            <person name="Shan W."/>
            <person name="Tripathy S."/>
            <person name="Grunwald N."/>
            <person name="Machado M."/>
            <person name="Johnson C.S."/>
            <person name="Walker B."/>
            <person name="Young S."/>
            <person name="Zeng Q."/>
            <person name="Gargeya S."/>
            <person name="Fitzgerald M."/>
            <person name="Haas B."/>
            <person name="Abouelleil A."/>
            <person name="Allen A.W."/>
            <person name="Alvarado L."/>
            <person name="Arachchi H.M."/>
            <person name="Berlin A.M."/>
            <person name="Chapman S.B."/>
            <person name="Gainer-Dewar J."/>
            <person name="Goldberg J."/>
            <person name="Griggs A."/>
            <person name="Gujja S."/>
            <person name="Hansen M."/>
            <person name="Howarth C."/>
            <person name="Imamovic A."/>
            <person name="Ireland A."/>
            <person name="Larimer J."/>
            <person name="McCowan C."/>
            <person name="Murphy C."/>
            <person name="Pearson M."/>
            <person name="Poon T.W."/>
            <person name="Priest M."/>
            <person name="Roberts A."/>
            <person name="Saif S."/>
            <person name="Shea T."/>
            <person name="Sisk P."/>
            <person name="Sykes S."/>
            <person name="Wortman J."/>
            <person name="Nusbaum C."/>
            <person name="Birren B."/>
        </authorList>
    </citation>
    <scope>NUCLEOTIDE SEQUENCE [LARGE SCALE GENOMIC DNA]</scope>
    <source>
        <strain evidence="1 2">P1976</strain>
    </source>
</reference>
<accession>A0A081A1J5</accession>
<dbReference type="Proteomes" id="UP000028582">
    <property type="component" value="Unassembled WGS sequence"/>
</dbReference>
<comment type="caution">
    <text evidence="1">The sequence shown here is derived from an EMBL/GenBank/DDBJ whole genome shotgun (WGS) entry which is preliminary data.</text>
</comment>
<dbReference type="AlphaFoldDB" id="A0A081A1J5"/>